<dbReference type="Proteomes" id="UP000178650">
    <property type="component" value="Unassembled WGS sequence"/>
</dbReference>
<dbReference type="AlphaFoldDB" id="A0A1G2IX12"/>
<dbReference type="PANTHER" id="PTHR30319">
    <property type="entry name" value="PHENYLACETIC ACID REGULATOR-RELATED TRANSCRIPTIONAL REPRESSOR"/>
    <property type="match status" value="1"/>
</dbReference>
<evidence type="ECO:0000313" key="2">
    <source>
        <dbReference type="EMBL" id="OGZ79366.1"/>
    </source>
</evidence>
<name>A0A1G2IX12_9BACT</name>
<gene>
    <name evidence="2" type="ORF">A2358_00160</name>
</gene>
<dbReference type="InterPro" id="IPR048846">
    <property type="entry name" value="PaaX-like_central"/>
</dbReference>
<reference evidence="2 3" key="1">
    <citation type="journal article" date="2016" name="Nat. Commun.">
        <title>Thousands of microbial genomes shed light on interconnected biogeochemical processes in an aquifer system.</title>
        <authorList>
            <person name="Anantharaman K."/>
            <person name="Brown C.T."/>
            <person name="Hug L.A."/>
            <person name="Sharon I."/>
            <person name="Castelle C.J."/>
            <person name="Probst A.J."/>
            <person name="Thomas B.C."/>
            <person name="Singh A."/>
            <person name="Wilkins M.J."/>
            <person name="Karaoz U."/>
            <person name="Brodie E.L."/>
            <person name="Williams K.H."/>
            <person name="Hubbard S.S."/>
            <person name="Banfield J.F."/>
        </authorList>
    </citation>
    <scope>NUCLEOTIDE SEQUENCE [LARGE SCALE GENOMIC DNA]</scope>
</reference>
<protein>
    <recommendedName>
        <fullName evidence="1">Transcriptional repressor PaaX-like central Cas2-like domain-containing protein</fullName>
    </recommendedName>
</protein>
<organism evidence="2 3">
    <name type="scientific">Candidatus Staskawiczbacteria bacterium RIFOXYB1_FULL_37_44</name>
    <dbReference type="NCBI Taxonomy" id="1802223"/>
    <lineage>
        <taxon>Bacteria</taxon>
        <taxon>Candidatus Staskawicziibacteriota</taxon>
    </lineage>
</organism>
<dbReference type="STRING" id="1802223.A2358_00160"/>
<evidence type="ECO:0000259" key="1">
    <source>
        <dbReference type="Pfam" id="PF20803"/>
    </source>
</evidence>
<dbReference type="SUPFAM" id="SSF143430">
    <property type="entry name" value="TTP0101/SSO1404-like"/>
    <property type="match status" value="1"/>
</dbReference>
<dbReference type="Pfam" id="PF20803">
    <property type="entry name" value="PaaX_M"/>
    <property type="match status" value="1"/>
</dbReference>
<accession>A0A1G2IX12</accession>
<proteinExistence type="predicted"/>
<dbReference type="EMBL" id="MHPJ01000004">
    <property type="protein sequence ID" value="OGZ79366.1"/>
    <property type="molecule type" value="Genomic_DNA"/>
</dbReference>
<sequence>MKITVTDKFLWDVYDFLENANDNFGFVFSGRYPTMVNCLPRDCVVKIYRNAKNRKRFSKLIYKLKTNGYIKVKNLENKKAIILTKERIDRALKASFMAEKLVKRKDGKWVMIIFDIPEKSRKLRNLLRSVLNNLGFKIYQKSVWISPYDVSEKLENALQAYDLESFVKIFIIEKI</sequence>
<feature type="domain" description="Transcriptional repressor PaaX-like central Cas2-like" evidence="1">
    <location>
        <begin position="104"/>
        <end position="172"/>
    </location>
</feature>
<comment type="caution">
    <text evidence="2">The sequence shown here is derived from an EMBL/GenBank/DDBJ whole genome shotgun (WGS) entry which is preliminary data.</text>
</comment>
<dbReference type="GO" id="GO:0006351">
    <property type="term" value="P:DNA-templated transcription"/>
    <property type="evidence" value="ECO:0007669"/>
    <property type="project" value="TreeGrafter"/>
</dbReference>
<dbReference type="PANTHER" id="PTHR30319:SF1">
    <property type="entry name" value="TRANSCRIPTIONAL REPRESSOR PAAX"/>
    <property type="match status" value="1"/>
</dbReference>
<dbReference type="Gene3D" id="3.30.70.2650">
    <property type="match status" value="1"/>
</dbReference>
<evidence type="ECO:0000313" key="3">
    <source>
        <dbReference type="Proteomes" id="UP000178650"/>
    </source>
</evidence>